<dbReference type="InterPro" id="IPR000210">
    <property type="entry name" value="BTB/POZ_dom"/>
</dbReference>
<dbReference type="WBParaSite" id="Pan_g1884.t1">
    <property type="protein sequence ID" value="Pan_g1884.t1"/>
    <property type="gene ID" value="Pan_g1884"/>
</dbReference>
<organism evidence="2 3">
    <name type="scientific">Panagrellus redivivus</name>
    <name type="common">Microworm</name>
    <dbReference type="NCBI Taxonomy" id="6233"/>
    <lineage>
        <taxon>Eukaryota</taxon>
        <taxon>Metazoa</taxon>
        <taxon>Ecdysozoa</taxon>
        <taxon>Nematoda</taxon>
        <taxon>Chromadorea</taxon>
        <taxon>Rhabditida</taxon>
        <taxon>Tylenchina</taxon>
        <taxon>Panagrolaimomorpha</taxon>
        <taxon>Panagrolaimoidea</taxon>
        <taxon>Panagrolaimidae</taxon>
        <taxon>Panagrellus</taxon>
    </lineage>
</organism>
<sequence length="381" mass="43204">MTIKDSVSFTLNEADLTGKQVGEVLKTPERGIPCSDGIKWWVEWCPAGNTAEDQNHISLYLHVNKMVSTNLTVHVAESMYYDFVEPDGVGFPTFASHEKLLPLFIDGKLSITCEANFTFAVPFIYYAPRVAIYGDHVPTDFELVIGSNRVQAHVFHAMLSLDTIESKSGKVEITDFDFETVNAAIDLCYGAELGTLSIEIYIGVLRFADKYNMQSITDHFAKIPRFNLSVETFPTIVHYAYDCSESELFDECCAFFKEHQKRIRGTEKFSQLPPSMVAHLLKKTFDLVTQFDILRHANSNGIDFILNPLEQPIIEGLTLDTFCNTVSYVWECSRDDLKDACAKFFNDNQAEIRMQKEFYELPPQVTHGVMKLGYEILVADQ</sequence>
<accession>A0A7E4VCP3</accession>
<dbReference type="CDD" id="cd14733">
    <property type="entry name" value="BACK"/>
    <property type="match status" value="1"/>
</dbReference>
<dbReference type="CDD" id="cd18186">
    <property type="entry name" value="BTB_POZ_ZBTB_KLHL-like"/>
    <property type="match status" value="1"/>
</dbReference>
<dbReference type="InterPro" id="IPR011333">
    <property type="entry name" value="SKP1/BTB/POZ_sf"/>
</dbReference>
<dbReference type="GO" id="GO:0030163">
    <property type="term" value="P:protein catabolic process"/>
    <property type="evidence" value="ECO:0007669"/>
    <property type="project" value="UniProtKB-ARBA"/>
</dbReference>
<dbReference type="Gene3D" id="2.60.210.10">
    <property type="entry name" value="Apoptosis, Tumor Necrosis Factor Receptor Associated Protein 2, Chain A"/>
    <property type="match status" value="1"/>
</dbReference>
<dbReference type="Proteomes" id="UP000492821">
    <property type="component" value="Unassembled WGS sequence"/>
</dbReference>
<dbReference type="InterPro" id="IPR008974">
    <property type="entry name" value="TRAF-like"/>
</dbReference>
<feature type="domain" description="BTB" evidence="1">
    <location>
        <begin position="152"/>
        <end position="222"/>
    </location>
</feature>
<name>A0A7E4VCP3_PANRE</name>
<evidence type="ECO:0000313" key="3">
    <source>
        <dbReference type="WBParaSite" id="Pan_g1884.t1"/>
    </source>
</evidence>
<keyword evidence="2" id="KW-1185">Reference proteome</keyword>
<dbReference type="PANTHER" id="PTHR24413">
    <property type="entry name" value="SPECKLE-TYPE POZ PROTEIN"/>
    <property type="match status" value="1"/>
</dbReference>
<proteinExistence type="predicted"/>
<reference evidence="2" key="1">
    <citation type="journal article" date="2013" name="Genetics">
        <title>The draft genome and transcriptome of Panagrellus redivivus are shaped by the harsh demands of a free-living lifestyle.</title>
        <authorList>
            <person name="Srinivasan J."/>
            <person name="Dillman A.R."/>
            <person name="Macchietto M.G."/>
            <person name="Heikkinen L."/>
            <person name="Lakso M."/>
            <person name="Fracchia K.M."/>
            <person name="Antoshechkin I."/>
            <person name="Mortazavi A."/>
            <person name="Wong G."/>
            <person name="Sternberg P.W."/>
        </authorList>
    </citation>
    <scope>NUCLEOTIDE SEQUENCE [LARGE SCALE GENOMIC DNA]</scope>
    <source>
        <strain evidence="2">MT8872</strain>
    </source>
</reference>
<dbReference type="SUPFAM" id="SSF49599">
    <property type="entry name" value="TRAF domain-like"/>
    <property type="match status" value="1"/>
</dbReference>
<protein>
    <submittedName>
        <fullName evidence="3">BTB domain-containing protein</fullName>
    </submittedName>
</protein>
<dbReference type="InterPro" id="IPR002083">
    <property type="entry name" value="MATH/TRAF_dom"/>
</dbReference>
<reference evidence="3" key="2">
    <citation type="submission" date="2020-10" db="UniProtKB">
        <authorList>
            <consortium name="WormBaseParasite"/>
        </authorList>
    </citation>
    <scope>IDENTIFICATION</scope>
</reference>
<evidence type="ECO:0000259" key="1">
    <source>
        <dbReference type="Pfam" id="PF00651"/>
    </source>
</evidence>
<dbReference type="Pfam" id="PF00651">
    <property type="entry name" value="BTB"/>
    <property type="match status" value="1"/>
</dbReference>
<evidence type="ECO:0000313" key="2">
    <source>
        <dbReference type="Proteomes" id="UP000492821"/>
    </source>
</evidence>
<dbReference type="SUPFAM" id="SSF54695">
    <property type="entry name" value="POZ domain"/>
    <property type="match status" value="1"/>
</dbReference>
<dbReference type="CDD" id="cd00121">
    <property type="entry name" value="MATH"/>
    <property type="match status" value="1"/>
</dbReference>
<dbReference type="Gene3D" id="3.30.710.10">
    <property type="entry name" value="Potassium Channel Kv1.1, Chain A"/>
    <property type="match status" value="1"/>
</dbReference>
<dbReference type="AlphaFoldDB" id="A0A7E4VCP3"/>